<evidence type="ECO:0000313" key="1">
    <source>
        <dbReference type="EMBL" id="PZC70524.1"/>
    </source>
</evidence>
<sequence length="206" mass="21512">MYDQVSCAAITLSVCRQGPVAAATYRRRTAAAPGSSCACSLTVTHYTRHWALGTGHWVSALVVCACAAQCARVELLARLAAHDGALHAVAAPALGRLLLTACTHSVLKVFDLAEVCRSGSGEAEAPAPLAWLDGVHDLGALCADASQDGQLAATGGQDSLTTDPSQRRALSDGLLREMSAYPVRPSRAKACRGCRIVRKSYRDPGP</sequence>
<organism evidence="1 2">
    <name type="scientific">Helicoverpa armigera</name>
    <name type="common">Cotton bollworm</name>
    <name type="synonym">Heliothis armigera</name>
    <dbReference type="NCBI Taxonomy" id="29058"/>
    <lineage>
        <taxon>Eukaryota</taxon>
        <taxon>Metazoa</taxon>
        <taxon>Ecdysozoa</taxon>
        <taxon>Arthropoda</taxon>
        <taxon>Hexapoda</taxon>
        <taxon>Insecta</taxon>
        <taxon>Pterygota</taxon>
        <taxon>Neoptera</taxon>
        <taxon>Endopterygota</taxon>
        <taxon>Lepidoptera</taxon>
        <taxon>Glossata</taxon>
        <taxon>Ditrysia</taxon>
        <taxon>Noctuoidea</taxon>
        <taxon>Noctuidae</taxon>
        <taxon>Heliothinae</taxon>
        <taxon>Helicoverpa</taxon>
    </lineage>
</organism>
<keyword evidence="2" id="KW-1185">Reference proteome</keyword>
<reference evidence="1 2" key="1">
    <citation type="journal article" date="2017" name="BMC Biol.">
        <title>Genomic innovations, transcriptional plasticity and gene loss underlying the evolution and divergence of two highly polyphagous and invasive Helicoverpa pest species.</title>
        <authorList>
            <person name="Pearce S.L."/>
            <person name="Clarke D.F."/>
            <person name="East P.D."/>
            <person name="Elfekih S."/>
            <person name="Gordon K.H."/>
            <person name="Jermiin L.S."/>
            <person name="McGaughran A."/>
            <person name="Oakeshott J.G."/>
            <person name="Papanikolaou A."/>
            <person name="Perera O.P."/>
            <person name="Rane R.V."/>
            <person name="Richards S."/>
            <person name="Tay W.T."/>
            <person name="Walsh T.K."/>
            <person name="Anderson A."/>
            <person name="Anderson C.J."/>
            <person name="Asgari S."/>
            <person name="Board P.G."/>
            <person name="Bretschneider A."/>
            <person name="Campbell P.M."/>
            <person name="Chertemps T."/>
            <person name="Christeller J.T."/>
            <person name="Coppin C.W."/>
            <person name="Downes S.J."/>
            <person name="Duan G."/>
            <person name="Farnsworth C.A."/>
            <person name="Good R.T."/>
            <person name="Han L.B."/>
            <person name="Han Y.C."/>
            <person name="Hatje K."/>
            <person name="Horne I."/>
            <person name="Huang Y.P."/>
            <person name="Hughes D.S."/>
            <person name="Jacquin-Joly E."/>
            <person name="James W."/>
            <person name="Jhangiani S."/>
            <person name="Kollmar M."/>
            <person name="Kuwar S.S."/>
            <person name="Li S."/>
            <person name="Liu N.Y."/>
            <person name="Maibeche M.T."/>
            <person name="Miller J.R."/>
            <person name="Montagne N."/>
            <person name="Perry T."/>
            <person name="Qu J."/>
            <person name="Song S.V."/>
            <person name="Sutton G.G."/>
            <person name="Vogel H."/>
            <person name="Walenz B.P."/>
            <person name="Xu W."/>
            <person name="Zhang H.J."/>
            <person name="Zou Z."/>
            <person name="Batterham P."/>
            <person name="Edwards O.R."/>
            <person name="Feyereisen R."/>
            <person name="Gibbs R.A."/>
            <person name="Heckel D.G."/>
            <person name="McGrath A."/>
            <person name="Robin C."/>
            <person name="Scherer S.E."/>
            <person name="Worley K.C."/>
            <person name="Wu Y.D."/>
        </authorList>
    </citation>
    <scope>NUCLEOTIDE SEQUENCE [LARGE SCALE GENOMIC DNA]</scope>
    <source>
        <strain evidence="1">Harm_GR_Male_#8</strain>
        <tissue evidence="1">Whole organism</tissue>
    </source>
</reference>
<evidence type="ECO:0000313" key="2">
    <source>
        <dbReference type="Proteomes" id="UP000249218"/>
    </source>
</evidence>
<dbReference type="OrthoDB" id="10064100at2759"/>
<accession>A0A2W1B8H6</accession>
<protein>
    <submittedName>
        <fullName evidence="1">Uncharacterized protein</fullName>
    </submittedName>
</protein>
<dbReference type="AlphaFoldDB" id="A0A2W1B8H6"/>
<name>A0A2W1B8H6_HELAM</name>
<dbReference type="SUPFAM" id="SSF50978">
    <property type="entry name" value="WD40 repeat-like"/>
    <property type="match status" value="1"/>
</dbReference>
<dbReference type="InterPro" id="IPR036322">
    <property type="entry name" value="WD40_repeat_dom_sf"/>
</dbReference>
<dbReference type="EMBL" id="KZ150563">
    <property type="protein sequence ID" value="PZC70524.1"/>
    <property type="molecule type" value="Genomic_DNA"/>
</dbReference>
<gene>
    <name evidence="1" type="primary">HaOG215752</name>
    <name evidence="1" type="ORF">B5X24_HaOG215752</name>
</gene>
<dbReference type="InterPro" id="IPR015943">
    <property type="entry name" value="WD40/YVTN_repeat-like_dom_sf"/>
</dbReference>
<dbReference type="Proteomes" id="UP000249218">
    <property type="component" value="Unassembled WGS sequence"/>
</dbReference>
<proteinExistence type="predicted"/>
<dbReference type="Gene3D" id="2.130.10.10">
    <property type="entry name" value="YVTN repeat-like/Quinoprotein amine dehydrogenase"/>
    <property type="match status" value="1"/>
</dbReference>